<gene>
    <name evidence="1" type="ORF">DXC80_04355</name>
</gene>
<proteinExistence type="predicted"/>
<dbReference type="AlphaFoldDB" id="A0A3E4R8P5"/>
<evidence type="ECO:0000313" key="2">
    <source>
        <dbReference type="Proteomes" id="UP000260795"/>
    </source>
</evidence>
<reference evidence="1 2" key="1">
    <citation type="submission" date="2018-08" db="EMBL/GenBank/DDBJ databases">
        <title>A genome reference for cultivated species of the human gut microbiota.</title>
        <authorList>
            <person name="Zou Y."/>
            <person name="Xue W."/>
            <person name="Luo G."/>
        </authorList>
    </citation>
    <scope>NUCLEOTIDE SEQUENCE [LARGE SCALE GENOMIC DNA]</scope>
    <source>
        <strain evidence="1 2">TF08-13</strain>
    </source>
</reference>
<organism evidence="1 2">
    <name type="scientific">Bacteroides uniformis</name>
    <dbReference type="NCBI Taxonomy" id="820"/>
    <lineage>
        <taxon>Bacteria</taxon>
        <taxon>Pseudomonadati</taxon>
        <taxon>Bacteroidota</taxon>
        <taxon>Bacteroidia</taxon>
        <taxon>Bacteroidales</taxon>
        <taxon>Bacteroidaceae</taxon>
        <taxon>Bacteroides</taxon>
    </lineage>
</organism>
<dbReference type="Proteomes" id="UP000260795">
    <property type="component" value="Unassembled WGS sequence"/>
</dbReference>
<dbReference type="EMBL" id="QSRK01000004">
    <property type="protein sequence ID" value="RGL16405.1"/>
    <property type="molecule type" value="Genomic_DNA"/>
</dbReference>
<comment type="caution">
    <text evidence="1">The sequence shown here is derived from an EMBL/GenBank/DDBJ whole genome shotgun (WGS) entry which is preliminary data.</text>
</comment>
<evidence type="ECO:0000313" key="1">
    <source>
        <dbReference type="EMBL" id="RGL16405.1"/>
    </source>
</evidence>
<sequence>MMGLDDIVLSFAISVGAGYVPNIINKIQGDKTLEDKINDCFNKALKKWDVSQDTRDLLNCKSLKYYTELKDFITDKSKGIHPKIKELLHLWVMELRSDELCSNFIIMQQQELANDKLNDILSILNDDISLKISDLSRKNDNIQESLTKILSYIQNGNHSITLGVKGILDGIITELIESLKLNTAKCIINELETHFSHEIRENNELQADIFFKKGQILYFKDRKKAFNFIHDAYTYFPTNNVYIQWEILRLLTENKLDEAQILLSSSQCKSKWRHLINVLLSENKEKTYNDLPEEIRNDYEFREILFECLLNSKYGILNFLFEDSDISVPENLTFSTLYSWLYVISYYRLKTGNFLVLSFNAPQIMDFESALNVSKIFYDKISSTEIKNDFSIILCLHYYWSFVCSHDSSWIDEFQKISKVNFGEQKQMFSLMEASMLILDKRFEEAFAVIASNSEKINDSIIRFAIMMSTHSNNIMHLRWILERMNDEHLKVNSEMAVLIAQSINKHRALETKDILQNSEFSTDAEKEMLLQLCAFNASQKIDITILKNNVNEMCDELKAYAANLLAINGDTDMAFNMLQPIVNEDVPDVKRDMYIAVLSKMQEKTPDLYRILVRNRVAGNYCDDQLLKIEYRLDSQIADTENALAAISMLYERHPEDPDLFTHYIYTLSKLYPEQLSNFEEKAIEIQYLNSSEVILAYRAFSENNYLETAISLLYKAAKATEDIKLRTFYHNETMAGLICSIAHKEYEIAEEGNYVLCDIDGKRVFYQATINGSNINKAVLGVHKNDVIETEIAFEKVSVTIVGIYNKYYKLAGDILKDAQDGSNPQLIPFQIDMDKPLESLDAFIRKMSKDDLTPNEKWERACKQYENGEIGLSQLVDENNILAGYYKLLFTSFKIHVNNSTVELQAIPQKLDDKVFVLDMPTVITFSEFSAKTGIKLDGLMTVTTLLHEYIKSADKSSIRLIDSGFIEAINAGNLIRYSEYVDLDIKERLHKIKEWINNHCKDIVADKALALFSKKDDISPLQQLLLGSMSMLLQPNCYFVTDDRKISTLLPNTKIITSETFVRLFNDTQISSAYSEFLLENNFLGVYLTKEYIINEYQKMKHYEENNMVKIMQNMQENPLLLSQAVSACIELANKEIDLNTLKITFTNIFTMSLKGFDMKVRKEMLQFAINNLNIPFSCMQFTKQCLLDGAFIANGGKYN</sequence>
<protein>
    <submittedName>
        <fullName evidence="1">Uncharacterized protein</fullName>
    </submittedName>
</protein>
<dbReference type="RefSeq" id="WP_117680778.1">
    <property type="nucleotide sequence ID" value="NZ_QSHJ01000007.1"/>
</dbReference>
<accession>A0A3E4R8P5</accession>
<name>A0A3E4R8P5_BACUN</name>